<evidence type="ECO:0000256" key="1">
    <source>
        <dbReference type="ARBA" id="ARBA00009437"/>
    </source>
</evidence>
<dbReference type="EMBL" id="LT838272">
    <property type="protein sequence ID" value="SMB92589.1"/>
    <property type="molecule type" value="Genomic_DNA"/>
</dbReference>
<evidence type="ECO:0000259" key="5">
    <source>
        <dbReference type="PROSITE" id="PS50931"/>
    </source>
</evidence>
<proteinExistence type="inferred from homology"/>
<gene>
    <name evidence="6" type="ORF">SAMN00808754_0666</name>
</gene>
<dbReference type="InterPro" id="IPR000847">
    <property type="entry name" value="LysR_HTH_N"/>
</dbReference>
<evidence type="ECO:0000256" key="2">
    <source>
        <dbReference type="ARBA" id="ARBA00023015"/>
    </source>
</evidence>
<dbReference type="PANTHER" id="PTHR30126">
    <property type="entry name" value="HTH-TYPE TRANSCRIPTIONAL REGULATOR"/>
    <property type="match status" value="1"/>
</dbReference>
<dbReference type="Gene3D" id="3.40.190.290">
    <property type="match status" value="1"/>
</dbReference>
<dbReference type="InterPro" id="IPR005119">
    <property type="entry name" value="LysR_subst-bd"/>
</dbReference>
<dbReference type="PANTHER" id="PTHR30126:SF39">
    <property type="entry name" value="HTH-TYPE TRANSCRIPTIONAL REGULATOR CYSL"/>
    <property type="match status" value="1"/>
</dbReference>
<sequence>MLDTQLLVFKTVAEQKSFSGAARVLHMTQPAISIHIQNLEDYFGTRLLDRNNRHVSLTEAGRVLYHYAVELSRLYDEARKAVAEVTGKVKGKLVIGATLTIGEYLLPRIAGYFKQRYPEVDITLEIANTQEIVRRVLGHELDLGLVEGRVEHPDLIQQDIYQDELVVIVPPQHPWAERKEITLEDLRREPVILREKGSGTRQVAEEGLKKAGLDLCALKIAMELGSTQAIKEAVEAGLGVAIISRLAIKKESRNNLLREVRLQGVDFKRSLRVAYSRHKFRSPSAEAFLRLLLSKEAFSLLD</sequence>
<dbReference type="RefSeq" id="WP_157109764.1">
    <property type="nucleotide sequence ID" value="NZ_LT838272.1"/>
</dbReference>
<dbReference type="InterPro" id="IPR047788">
    <property type="entry name" value="LysR-like_Sec_metab"/>
</dbReference>
<dbReference type="PROSITE" id="PS50931">
    <property type="entry name" value="HTH_LYSR"/>
    <property type="match status" value="1"/>
</dbReference>
<dbReference type="GO" id="GO:0000976">
    <property type="term" value="F:transcription cis-regulatory region binding"/>
    <property type="evidence" value="ECO:0007669"/>
    <property type="project" value="TreeGrafter"/>
</dbReference>
<keyword evidence="3" id="KW-0238">DNA-binding</keyword>
<protein>
    <submittedName>
        <fullName evidence="6">Transcriptional regulator, LysR family</fullName>
    </submittedName>
</protein>
<keyword evidence="4" id="KW-0804">Transcription</keyword>
<reference evidence="6 7" key="1">
    <citation type="submission" date="2017-04" db="EMBL/GenBank/DDBJ databases">
        <authorList>
            <person name="Afonso C.L."/>
            <person name="Miller P.J."/>
            <person name="Scott M.A."/>
            <person name="Spackman E."/>
            <person name="Goraichik I."/>
            <person name="Dimitrov K.M."/>
            <person name="Suarez D.L."/>
            <person name="Swayne D.E."/>
        </authorList>
    </citation>
    <scope>NUCLEOTIDE SEQUENCE [LARGE SCALE GENOMIC DNA]</scope>
    <source>
        <strain evidence="6 7">ToBE</strain>
    </source>
</reference>
<keyword evidence="7" id="KW-1185">Reference proteome</keyword>
<dbReference type="SUPFAM" id="SSF53850">
    <property type="entry name" value="Periplasmic binding protein-like II"/>
    <property type="match status" value="1"/>
</dbReference>
<dbReference type="CDD" id="cd08420">
    <property type="entry name" value="PBP2_CysL_like"/>
    <property type="match status" value="1"/>
</dbReference>
<evidence type="ECO:0000313" key="7">
    <source>
        <dbReference type="Proteomes" id="UP000192569"/>
    </source>
</evidence>
<dbReference type="Pfam" id="PF00126">
    <property type="entry name" value="HTH_1"/>
    <property type="match status" value="1"/>
</dbReference>
<name>A0A1W1VGT4_9FIRM</name>
<dbReference type="FunFam" id="1.10.10.10:FF:000001">
    <property type="entry name" value="LysR family transcriptional regulator"/>
    <property type="match status" value="1"/>
</dbReference>
<comment type="similarity">
    <text evidence="1">Belongs to the LysR transcriptional regulatory family.</text>
</comment>
<feature type="domain" description="HTH lysR-type" evidence="5">
    <location>
        <begin position="1"/>
        <end position="58"/>
    </location>
</feature>
<dbReference type="GO" id="GO:0003700">
    <property type="term" value="F:DNA-binding transcription factor activity"/>
    <property type="evidence" value="ECO:0007669"/>
    <property type="project" value="InterPro"/>
</dbReference>
<accession>A0A1W1VGT4</accession>
<dbReference type="AlphaFoldDB" id="A0A1W1VGT4"/>
<evidence type="ECO:0000256" key="4">
    <source>
        <dbReference type="ARBA" id="ARBA00023163"/>
    </source>
</evidence>
<dbReference type="Pfam" id="PF03466">
    <property type="entry name" value="LysR_substrate"/>
    <property type="match status" value="1"/>
</dbReference>
<organism evidence="6 7">
    <name type="scientific">Thermanaeromonas toyohensis ToBE</name>
    <dbReference type="NCBI Taxonomy" id="698762"/>
    <lineage>
        <taxon>Bacteria</taxon>
        <taxon>Bacillati</taxon>
        <taxon>Bacillota</taxon>
        <taxon>Clostridia</taxon>
        <taxon>Neomoorellales</taxon>
        <taxon>Neomoorellaceae</taxon>
        <taxon>Thermanaeromonas</taxon>
    </lineage>
</organism>
<dbReference type="OrthoDB" id="9785745at2"/>
<dbReference type="InterPro" id="IPR036388">
    <property type="entry name" value="WH-like_DNA-bd_sf"/>
</dbReference>
<dbReference type="Proteomes" id="UP000192569">
    <property type="component" value="Chromosome I"/>
</dbReference>
<dbReference type="InterPro" id="IPR036390">
    <property type="entry name" value="WH_DNA-bd_sf"/>
</dbReference>
<dbReference type="NCBIfam" id="NF040786">
    <property type="entry name" value="LysR_Sec_metab"/>
    <property type="match status" value="1"/>
</dbReference>
<dbReference type="SUPFAM" id="SSF46785">
    <property type="entry name" value="Winged helix' DNA-binding domain"/>
    <property type="match status" value="1"/>
</dbReference>
<evidence type="ECO:0000313" key="6">
    <source>
        <dbReference type="EMBL" id="SMB92589.1"/>
    </source>
</evidence>
<evidence type="ECO:0000256" key="3">
    <source>
        <dbReference type="ARBA" id="ARBA00023125"/>
    </source>
</evidence>
<dbReference type="Gene3D" id="1.10.10.10">
    <property type="entry name" value="Winged helix-like DNA-binding domain superfamily/Winged helix DNA-binding domain"/>
    <property type="match status" value="1"/>
</dbReference>
<keyword evidence="2" id="KW-0805">Transcription regulation</keyword>
<dbReference type="PRINTS" id="PR00039">
    <property type="entry name" value="HTHLYSR"/>
</dbReference>